<gene>
    <name evidence="3" type="ORF">MOHU_10170</name>
</gene>
<dbReference type="SUPFAM" id="SSF53850">
    <property type="entry name" value="Periplasmic binding protein-like II"/>
    <property type="match status" value="1"/>
</dbReference>
<evidence type="ECO:0000313" key="3">
    <source>
        <dbReference type="EMBL" id="PRR73877.1"/>
    </source>
</evidence>
<dbReference type="PANTHER" id="PTHR37945">
    <property type="entry name" value="EXTRACELLULAR TUNGSTATE BINDING PROTEIN"/>
    <property type="match status" value="1"/>
</dbReference>
<evidence type="ECO:0000259" key="2">
    <source>
        <dbReference type="Pfam" id="PF12849"/>
    </source>
</evidence>
<dbReference type="Gene3D" id="3.40.190.10">
    <property type="entry name" value="Periplasmic binding protein-like II"/>
    <property type="match status" value="2"/>
</dbReference>
<dbReference type="EMBL" id="PVXM01000015">
    <property type="protein sequence ID" value="PRR73877.1"/>
    <property type="molecule type" value="Genomic_DNA"/>
</dbReference>
<feature type="domain" description="PBP" evidence="2">
    <location>
        <begin position="47"/>
        <end position="276"/>
    </location>
</feature>
<evidence type="ECO:0000313" key="4">
    <source>
        <dbReference type="Proteomes" id="UP000238415"/>
    </source>
</evidence>
<accession>A0A2T0AU75</accession>
<dbReference type="PROSITE" id="PS51257">
    <property type="entry name" value="PROKAR_LIPOPROTEIN"/>
    <property type="match status" value="1"/>
</dbReference>
<dbReference type="Pfam" id="PF12849">
    <property type="entry name" value="PBP_like_2"/>
    <property type="match status" value="1"/>
</dbReference>
<dbReference type="AlphaFoldDB" id="A0A2T0AU75"/>
<dbReference type="RefSeq" id="WP_106005008.1">
    <property type="nucleotide sequence ID" value="NZ_CP136419.1"/>
</dbReference>
<dbReference type="InterPro" id="IPR024370">
    <property type="entry name" value="PBP_domain"/>
</dbReference>
<keyword evidence="4" id="KW-1185">Reference proteome</keyword>
<comment type="caution">
    <text evidence="3">The sequence shown here is derived from an EMBL/GenBank/DDBJ whole genome shotgun (WGS) entry which is preliminary data.</text>
</comment>
<sequence length="307" mass="32910">MYKSKRRTVALLIFAFLLAVIAGGCSRNAGQGNNQAASTVGGTSGKESAQKKEIILATTTSTMDTGLLDVLIPMFEKKTGYIVKPNAVGTGQALAMGEQGNADVLLVHAPEAEMELVAKGTVINRRLVMHNDFIIVGPPEDPAGIRGIKKADGAFKQIAAGKALFISRGDDSGTHKMEKKIWQKAGIKPEGKWYQEAGSGMGQTLNIASEKGGYTLTDRGTYLALQKNLKLEVMVEGDRALLNIYHVMQVNPDKFPGITLNSDGAQAFVDFMTDPETQKVIGDFGRDKFGQPLFFPDAGKDEASLGQ</sequence>
<reference evidence="3 4" key="1">
    <citation type="submission" date="2018-03" db="EMBL/GenBank/DDBJ databases">
        <title>Genome sequence of Moorella humiferrea DSM 23265.</title>
        <authorList>
            <person name="Poehlein A."/>
            <person name="Daniel R."/>
        </authorList>
    </citation>
    <scope>NUCLEOTIDE SEQUENCE [LARGE SCALE GENOMIC DNA]</scope>
    <source>
        <strain evidence="3 4">DSM 23265</strain>
    </source>
</reference>
<name>A0A2T0AU75_9FIRM</name>
<organism evidence="3 4">
    <name type="scientific">Neomoorella humiferrea</name>
    <dbReference type="NCBI Taxonomy" id="676965"/>
    <lineage>
        <taxon>Bacteria</taxon>
        <taxon>Bacillati</taxon>
        <taxon>Bacillota</taxon>
        <taxon>Clostridia</taxon>
        <taxon>Neomoorellales</taxon>
        <taxon>Neomoorellaceae</taxon>
        <taxon>Neomoorella</taxon>
    </lineage>
</organism>
<dbReference type="OrthoDB" id="186379at2"/>
<evidence type="ECO:0000256" key="1">
    <source>
        <dbReference type="SAM" id="SignalP"/>
    </source>
</evidence>
<proteinExistence type="predicted"/>
<dbReference type="InterPro" id="IPR052738">
    <property type="entry name" value="ABC-Tungstate_binding"/>
</dbReference>
<dbReference type="Proteomes" id="UP000238415">
    <property type="component" value="Unassembled WGS sequence"/>
</dbReference>
<protein>
    <submittedName>
        <fullName evidence="3">PBP superfamily domain protein</fullName>
    </submittedName>
</protein>
<keyword evidence="1" id="KW-0732">Signal</keyword>
<feature type="chain" id="PRO_5039561864" evidence="1">
    <location>
        <begin position="23"/>
        <end position="307"/>
    </location>
</feature>
<dbReference type="PANTHER" id="PTHR37945:SF1">
    <property type="entry name" value="EXTRACELLULAR TUNGSTATE BINDING PROTEIN"/>
    <property type="match status" value="1"/>
</dbReference>
<feature type="signal peptide" evidence="1">
    <location>
        <begin position="1"/>
        <end position="22"/>
    </location>
</feature>